<dbReference type="KEGG" id="cyp:PCC8801_0758"/>
<dbReference type="AlphaFoldDB" id="B7JYH1"/>
<organism evidence="4 5">
    <name type="scientific">Rippkaea orientalis (strain PCC 8801 / RF-1)</name>
    <name type="common">Cyanothece sp. (strain PCC 8801)</name>
    <dbReference type="NCBI Taxonomy" id="41431"/>
    <lineage>
        <taxon>Bacteria</taxon>
        <taxon>Bacillati</taxon>
        <taxon>Cyanobacteriota</taxon>
        <taxon>Cyanophyceae</taxon>
        <taxon>Oscillatoriophycideae</taxon>
        <taxon>Chroococcales</taxon>
        <taxon>Aphanothecaceae</taxon>
        <taxon>Rippkaea</taxon>
        <taxon>Rippkaea orientalis</taxon>
    </lineage>
</organism>
<gene>
    <name evidence="3" type="primary">fdhD</name>
    <name evidence="4" type="ordered locus">PCC8801_0758</name>
</gene>
<evidence type="ECO:0000313" key="5">
    <source>
        <dbReference type="Proteomes" id="UP000008204"/>
    </source>
</evidence>
<comment type="similarity">
    <text evidence="3">Belongs to the FdhD family.</text>
</comment>
<keyword evidence="2 3" id="KW-0501">Molybdenum cofactor biosynthesis</keyword>
<dbReference type="SUPFAM" id="SSF53927">
    <property type="entry name" value="Cytidine deaminase-like"/>
    <property type="match status" value="1"/>
</dbReference>
<dbReference type="NCBIfam" id="NF001943">
    <property type="entry name" value="PRK00724.1-2"/>
    <property type="match status" value="1"/>
</dbReference>
<dbReference type="InterPro" id="IPR003786">
    <property type="entry name" value="FdhD"/>
</dbReference>
<feature type="binding site" evidence="3">
    <location>
        <begin position="283"/>
        <end position="288"/>
    </location>
    <ligand>
        <name>Mo-bis(molybdopterin guanine dinucleotide)</name>
        <dbReference type="ChEBI" id="CHEBI:60539"/>
    </ligand>
</feature>
<dbReference type="Gene3D" id="3.10.20.10">
    <property type="match status" value="1"/>
</dbReference>
<dbReference type="OrthoDB" id="9782042at2"/>
<proteinExistence type="inferred from homology"/>
<comment type="function">
    <text evidence="3">Required for formate dehydrogenase (FDH) activity. Acts as a sulfur carrier protein that transfers sulfur from IscS to the molybdenum cofactor prior to its insertion into FDH.</text>
</comment>
<protein>
    <recommendedName>
        <fullName evidence="3">Sulfur carrier protein FdhD</fullName>
    </recommendedName>
</protein>
<dbReference type="Gene3D" id="3.40.140.10">
    <property type="entry name" value="Cytidine Deaminase, domain 2"/>
    <property type="match status" value="1"/>
</dbReference>
<evidence type="ECO:0000256" key="1">
    <source>
        <dbReference type="ARBA" id="ARBA00022490"/>
    </source>
</evidence>
<dbReference type="PIRSF" id="PIRSF015626">
    <property type="entry name" value="FdhD"/>
    <property type="match status" value="1"/>
</dbReference>
<keyword evidence="1 3" id="KW-0963">Cytoplasm</keyword>
<dbReference type="Proteomes" id="UP000008204">
    <property type="component" value="Chromosome"/>
</dbReference>
<comment type="subcellular location">
    <subcellularLocation>
        <location evidence="3">Cytoplasm</location>
    </subcellularLocation>
</comment>
<dbReference type="HAMAP" id="MF_00187">
    <property type="entry name" value="FdhD"/>
    <property type="match status" value="1"/>
</dbReference>
<evidence type="ECO:0000256" key="2">
    <source>
        <dbReference type="ARBA" id="ARBA00023150"/>
    </source>
</evidence>
<name>B7JYH1_RIPO1</name>
<sequence>MLPSSPYHRKPCVGLFITQILAKLNNQKSQIKSKIWVVENGQKRSRLDHIVTEEPLEIRLVNPAQTIAVTMRTPGTDFDLVVGFLYAEGLIKSQKDINQISYCVDQNVDGEQQYNIINVNLREGLQPNLKPLERHFFTSSACGVCGKASIEALQLRSCSPITDHLTVNPEVLYQLPEKLHSAQGIFSRTGGLHAAALFDAQGNLLKLREDVGRHNALDKLIGSAFLSDEIPLENRIVMVSGRASFEIVQKCIVAGVSILCAVSAPSSLAVSLAEQFGVTLIGFLREKRFNIYSGFQRIL</sequence>
<evidence type="ECO:0000313" key="4">
    <source>
        <dbReference type="EMBL" id="ACK64841.1"/>
    </source>
</evidence>
<feature type="active site" description="Cysteine persulfide intermediate" evidence="3">
    <location>
        <position position="142"/>
    </location>
</feature>
<dbReference type="GO" id="GO:0006777">
    <property type="term" value="P:Mo-molybdopterin cofactor biosynthetic process"/>
    <property type="evidence" value="ECO:0007669"/>
    <property type="project" value="UniProtKB-UniRule"/>
</dbReference>
<dbReference type="STRING" id="41431.PCC8801_0758"/>
<dbReference type="eggNOG" id="COG1526">
    <property type="taxonomic scope" value="Bacteria"/>
</dbReference>
<dbReference type="Pfam" id="PF02634">
    <property type="entry name" value="FdhD-NarQ"/>
    <property type="match status" value="1"/>
</dbReference>
<dbReference type="RefSeq" id="WP_012594117.1">
    <property type="nucleotide sequence ID" value="NC_011726.1"/>
</dbReference>
<dbReference type="NCBIfam" id="TIGR00129">
    <property type="entry name" value="fdhD_narQ"/>
    <property type="match status" value="1"/>
</dbReference>
<dbReference type="GO" id="GO:0016783">
    <property type="term" value="F:sulfurtransferase activity"/>
    <property type="evidence" value="ECO:0007669"/>
    <property type="project" value="InterPro"/>
</dbReference>
<dbReference type="PANTHER" id="PTHR30592">
    <property type="entry name" value="FORMATE DEHYDROGENASE"/>
    <property type="match status" value="1"/>
</dbReference>
<evidence type="ECO:0000256" key="3">
    <source>
        <dbReference type="HAMAP-Rule" id="MF_00187"/>
    </source>
</evidence>
<keyword evidence="5" id="KW-1185">Reference proteome</keyword>
<dbReference type="EMBL" id="CP001287">
    <property type="protein sequence ID" value="ACK64841.1"/>
    <property type="molecule type" value="Genomic_DNA"/>
</dbReference>
<dbReference type="HOGENOM" id="CLU_056887_3_0_3"/>
<dbReference type="GO" id="GO:0005737">
    <property type="term" value="C:cytoplasm"/>
    <property type="evidence" value="ECO:0007669"/>
    <property type="project" value="UniProtKB-SubCell"/>
</dbReference>
<dbReference type="InterPro" id="IPR016193">
    <property type="entry name" value="Cytidine_deaminase-like"/>
</dbReference>
<dbReference type="PANTHER" id="PTHR30592:SF1">
    <property type="entry name" value="SULFUR CARRIER PROTEIN FDHD"/>
    <property type="match status" value="1"/>
</dbReference>
<accession>B7JYH1</accession>
<reference evidence="5" key="1">
    <citation type="journal article" date="2011" name="MBio">
        <title>Novel metabolic attributes of the genus Cyanothece, comprising a group of unicellular nitrogen-fixing Cyanobacteria.</title>
        <authorList>
            <person name="Bandyopadhyay A."/>
            <person name="Elvitigala T."/>
            <person name="Welsh E."/>
            <person name="Stockel J."/>
            <person name="Liberton M."/>
            <person name="Min H."/>
            <person name="Sherman L.A."/>
            <person name="Pakrasi H.B."/>
        </authorList>
    </citation>
    <scope>NUCLEOTIDE SEQUENCE [LARGE SCALE GENOMIC DNA]</scope>
    <source>
        <strain evidence="5">PCC 8801</strain>
    </source>
</reference>
<dbReference type="GO" id="GO:0097163">
    <property type="term" value="F:sulfur carrier activity"/>
    <property type="evidence" value="ECO:0007669"/>
    <property type="project" value="UniProtKB-UniRule"/>
</dbReference>